<keyword evidence="8" id="KW-1185">Reference proteome</keyword>
<feature type="binding site" evidence="2">
    <location>
        <position position="374"/>
    </location>
    <ligand>
        <name>Zn(2+)</name>
        <dbReference type="ChEBI" id="CHEBI:29105"/>
        <note>catalytic</note>
    </ligand>
</feature>
<dbReference type="EMBL" id="GL379816">
    <property type="protein sequence ID" value="EGT46003.1"/>
    <property type="molecule type" value="Genomic_DNA"/>
</dbReference>
<keyword evidence="3" id="KW-0472">Membrane</keyword>
<feature type="binding site" evidence="2">
    <location>
        <position position="384"/>
    </location>
    <ligand>
        <name>Zn(2+)</name>
        <dbReference type="ChEBI" id="CHEBI:29105"/>
        <note>catalytic</note>
    </ligand>
</feature>
<keyword evidence="4" id="KW-0732">Signal</keyword>
<dbReference type="eggNOG" id="KOG3658">
    <property type="taxonomic scope" value="Eukaryota"/>
</dbReference>
<dbReference type="PANTHER" id="PTHR45702">
    <property type="entry name" value="ADAM10/ADAM17 METALLOPEPTIDASE FAMILY MEMBER"/>
    <property type="match status" value="1"/>
</dbReference>
<dbReference type="PROSITE" id="PS50215">
    <property type="entry name" value="ADAM_MEPRO"/>
    <property type="match status" value="1"/>
</dbReference>
<dbReference type="AlphaFoldDB" id="G0MWH3"/>
<dbReference type="GO" id="GO:0006509">
    <property type="term" value="P:membrane protein ectodomain proteolysis"/>
    <property type="evidence" value="ECO:0007669"/>
    <property type="project" value="TreeGrafter"/>
</dbReference>
<dbReference type="Pfam" id="PF13574">
    <property type="entry name" value="Reprolysin_2"/>
    <property type="match status" value="1"/>
</dbReference>
<dbReference type="InterPro" id="IPR001590">
    <property type="entry name" value="Peptidase_M12B"/>
</dbReference>
<sequence>MRLHSTYLLNFLAVLVFQSDAFNTRVKRHAPVTFQKSTRQQSIIYFDFSGQEYVVDLEPNHAAFHQTFKVFTQDGPQYIPREEYIGTVREPKPGKGVFTQLEDNVYIGVIYFDNDTLHLEPAYPHGLSEDVGAIVGYFGSDVKSNLNLSALPVKNQVSFRRDNPFLKHKRASSLLRRIPGPDGTIPNEKRNRCSLKLVADYSFYSIFGKNNTGIVTKFLVNMIARVNEIYTPINWDYGKEDSIYERGKFQNMGFSIKEIKVLDRPNASDSHYNSYSKQWESERLLREFAFAEGSKDFCLVHLVTARTFKETSTLGLAYLSYKTWDDTAGGICSKPETFNGKVAYINVLLSTCFANSEQSTYPLITKEIDIVVSHEYGHAWGANHDPTIDSSDPDVQECSPNDQDGGKYLMSPYAQMGYDQNNVLFSPCSMKLIREVLSSKWDVCFQEEMTSFCGNGIVEDGEECDNGVETDALEARCCDKFCRLNRDAKCSPLNHICCTPTCQFHNSSHVCLPGDTLLCKADAVCNGQTGECPPAPPVPDGQDCLEEGECSNGICLPFCERKSIGKKSCICEDLELSCRKCCRDMNGTCSPVPGLKYLRDGVKCSKGTCKDRRCVNEVVDNVRNYFLSPFQSTGGLFVFLKTHVVGLAIVLISIIFGTIYWIVWCNENDLSDYQIKEQRPTLRQINVGADVVNQFYSD</sequence>
<dbReference type="PANTHER" id="PTHR45702:SF6">
    <property type="entry name" value="DISINTEGRIN AND METALLOPROTEINASE DOMAIN-CONTAINING PROTEIN 17"/>
    <property type="match status" value="1"/>
</dbReference>
<gene>
    <name evidence="7" type="primary">Cbn-adm-4</name>
    <name evidence="7" type="ORF">CAEBREN_22292</name>
</gene>
<protein>
    <submittedName>
        <fullName evidence="7">CBN-ADM-4 protein</fullName>
    </submittedName>
</protein>
<dbReference type="OrthoDB" id="2131567at2759"/>
<evidence type="ECO:0000256" key="4">
    <source>
        <dbReference type="SAM" id="SignalP"/>
    </source>
</evidence>
<dbReference type="Gene3D" id="4.10.70.30">
    <property type="match status" value="1"/>
</dbReference>
<dbReference type="FunFam" id="4.10.70.10:FF:000003">
    <property type="entry name" value="Disintegrin and metalloproteinase domain-containing protein 17"/>
    <property type="match status" value="1"/>
</dbReference>
<reference evidence="8" key="1">
    <citation type="submission" date="2011-07" db="EMBL/GenBank/DDBJ databases">
        <authorList>
            <consortium name="Caenorhabditis brenneri Sequencing and Analysis Consortium"/>
            <person name="Wilson R.K."/>
        </authorList>
    </citation>
    <scope>NUCLEOTIDE SEQUENCE [LARGE SCALE GENOMIC DNA]</scope>
    <source>
        <strain evidence="8">PB2801</strain>
    </source>
</reference>
<feature type="signal peptide" evidence="4">
    <location>
        <begin position="1"/>
        <end position="21"/>
    </location>
</feature>
<dbReference type="SMART" id="SM00050">
    <property type="entry name" value="DISIN"/>
    <property type="match status" value="1"/>
</dbReference>
<dbReference type="OMA" id="EHDPDIT"/>
<dbReference type="GO" id="GO:0007219">
    <property type="term" value="P:Notch signaling pathway"/>
    <property type="evidence" value="ECO:0007669"/>
    <property type="project" value="EnsemblMetazoa"/>
</dbReference>
<keyword evidence="3" id="KW-1133">Transmembrane helix</keyword>
<accession>G0MWH3</accession>
<dbReference type="GO" id="GO:0005886">
    <property type="term" value="C:plasma membrane"/>
    <property type="evidence" value="ECO:0007669"/>
    <property type="project" value="TreeGrafter"/>
</dbReference>
<feature type="domain" description="Peptidase M12B" evidence="6">
    <location>
        <begin position="191"/>
        <end position="449"/>
    </location>
</feature>
<dbReference type="InterPro" id="IPR032029">
    <property type="entry name" value="ADAM17_MPD"/>
</dbReference>
<dbReference type="FunCoup" id="G0MWH3">
    <property type="interactions" value="2523"/>
</dbReference>
<dbReference type="InterPro" id="IPR051489">
    <property type="entry name" value="ADAM_Metalloproteinase"/>
</dbReference>
<evidence type="ECO:0000313" key="7">
    <source>
        <dbReference type="EMBL" id="EGT46003.1"/>
    </source>
</evidence>
<evidence type="ECO:0000256" key="1">
    <source>
        <dbReference type="ARBA" id="ARBA00023157"/>
    </source>
</evidence>
<dbReference type="GO" id="GO:0001708">
    <property type="term" value="P:cell fate specification"/>
    <property type="evidence" value="ECO:0007669"/>
    <property type="project" value="EnsemblMetazoa"/>
</dbReference>
<name>G0MWH3_CAEBE</name>
<feature type="active site" evidence="2">
    <location>
        <position position="375"/>
    </location>
</feature>
<proteinExistence type="predicted"/>
<keyword evidence="2" id="KW-0479">Metal-binding</keyword>
<dbReference type="HOGENOM" id="CLU_004602_2_1_1"/>
<dbReference type="InterPro" id="IPR036436">
    <property type="entry name" value="Disintegrin_dom_sf"/>
</dbReference>
<dbReference type="Pfam" id="PF00200">
    <property type="entry name" value="Disintegrin"/>
    <property type="match status" value="1"/>
</dbReference>
<organism evidence="8">
    <name type="scientific">Caenorhabditis brenneri</name>
    <name type="common">Nematode worm</name>
    <dbReference type="NCBI Taxonomy" id="135651"/>
    <lineage>
        <taxon>Eukaryota</taxon>
        <taxon>Metazoa</taxon>
        <taxon>Ecdysozoa</taxon>
        <taxon>Nematoda</taxon>
        <taxon>Chromadorea</taxon>
        <taxon>Rhabditida</taxon>
        <taxon>Rhabditina</taxon>
        <taxon>Rhabditomorpha</taxon>
        <taxon>Rhabditoidea</taxon>
        <taxon>Rhabditidae</taxon>
        <taxon>Peloderinae</taxon>
        <taxon>Caenorhabditis</taxon>
    </lineage>
</organism>
<feature type="domain" description="Disintegrin" evidence="5">
    <location>
        <begin position="450"/>
        <end position="540"/>
    </location>
</feature>
<dbReference type="STRING" id="135651.G0MWH3"/>
<dbReference type="Proteomes" id="UP000008068">
    <property type="component" value="Unassembled WGS sequence"/>
</dbReference>
<evidence type="ECO:0000313" key="8">
    <source>
        <dbReference type="Proteomes" id="UP000008068"/>
    </source>
</evidence>
<dbReference type="InterPro" id="IPR024079">
    <property type="entry name" value="MetalloPept_cat_dom_sf"/>
</dbReference>
<dbReference type="Pfam" id="PF16698">
    <property type="entry name" value="ADAM17_MPD"/>
    <property type="match status" value="1"/>
</dbReference>
<dbReference type="PROSITE" id="PS50214">
    <property type="entry name" value="DISINTEGRIN_2"/>
    <property type="match status" value="1"/>
</dbReference>
<dbReference type="InParanoid" id="G0MWH3"/>
<dbReference type="SUPFAM" id="SSF57552">
    <property type="entry name" value="Blood coagulation inhibitor (disintegrin)"/>
    <property type="match status" value="1"/>
</dbReference>
<dbReference type="InterPro" id="IPR001762">
    <property type="entry name" value="Disintegrin_dom"/>
</dbReference>
<evidence type="ECO:0000259" key="6">
    <source>
        <dbReference type="PROSITE" id="PS50215"/>
    </source>
</evidence>
<keyword evidence="2" id="KW-0862">Zinc</keyword>
<comment type="caution">
    <text evidence="2">Lacks conserved residue(s) required for the propagation of feature annotation.</text>
</comment>
<keyword evidence="3" id="KW-0812">Transmembrane</keyword>
<dbReference type="GO" id="GO:0046872">
    <property type="term" value="F:metal ion binding"/>
    <property type="evidence" value="ECO:0007669"/>
    <property type="project" value="UniProtKB-KW"/>
</dbReference>
<dbReference type="Gene3D" id="4.10.70.10">
    <property type="entry name" value="Disintegrin domain"/>
    <property type="match status" value="1"/>
</dbReference>
<dbReference type="Gene3D" id="3.40.390.10">
    <property type="entry name" value="Collagenase (Catalytic Domain)"/>
    <property type="match status" value="1"/>
</dbReference>
<feature type="chain" id="PRO_5003404221" evidence="4">
    <location>
        <begin position="22"/>
        <end position="698"/>
    </location>
</feature>
<evidence type="ECO:0000259" key="5">
    <source>
        <dbReference type="PROSITE" id="PS50214"/>
    </source>
</evidence>
<feature type="transmembrane region" description="Helical" evidence="3">
    <location>
        <begin position="644"/>
        <end position="663"/>
    </location>
</feature>
<keyword evidence="1" id="KW-1015">Disulfide bond</keyword>
<evidence type="ECO:0000256" key="2">
    <source>
        <dbReference type="PROSITE-ProRule" id="PRU00276"/>
    </source>
</evidence>
<dbReference type="SUPFAM" id="SSF55486">
    <property type="entry name" value="Metalloproteases ('zincins'), catalytic domain"/>
    <property type="match status" value="1"/>
</dbReference>
<dbReference type="CDD" id="cd14246">
    <property type="entry name" value="ADAM17_MPD"/>
    <property type="match status" value="1"/>
</dbReference>
<dbReference type="GO" id="GO:0004222">
    <property type="term" value="F:metalloendopeptidase activity"/>
    <property type="evidence" value="ECO:0007669"/>
    <property type="project" value="InterPro"/>
</dbReference>
<evidence type="ECO:0000256" key="3">
    <source>
        <dbReference type="SAM" id="Phobius"/>
    </source>
</evidence>
<feature type="binding site" evidence="2">
    <location>
        <position position="378"/>
    </location>
    <ligand>
        <name>Zn(2+)</name>
        <dbReference type="ChEBI" id="CHEBI:29105"/>
        <note>catalytic</note>
    </ligand>
</feature>